<dbReference type="PANTHER" id="PTHR33353">
    <property type="entry name" value="PUTATIVE (AFU_ORTHOLOGUE AFUA_1G12560)-RELATED"/>
    <property type="match status" value="1"/>
</dbReference>
<comment type="caution">
    <text evidence="17">The sequence shown here is derived from an EMBL/GenBank/DDBJ whole genome shotgun (WGS) entry which is preliminary data.</text>
</comment>
<protein>
    <recommendedName>
        <fullName evidence="15">lytic cellulose monooxygenase (C4-dehydrogenating)</fullName>
        <ecNumber evidence="15">1.14.99.56</ecNumber>
    </recommendedName>
</protein>
<dbReference type="GO" id="GO:0046872">
    <property type="term" value="F:metal ion binding"/>
    <property type="evidence" value="ECO:0007669"/>
    <property type="project" value="UniProtKB-KW"/>
</dbReference>
<dbReference type="PANTHER" id="PTHR33353:SF9">
    <property type="entry name" value="ENDOGLUCANASE II"/>
    <property type="match status" value="1"/>
</dbReference>
<evidence type="ECO:0000256" key="4">
    <source>
        <dbReference type="ARBA" id="ARBA00022723"/>
    </source>
</evidence>
<feature type="domain" description="CBM1" evidence="16">
    <location>
        <begin position="288"/>
        <end position="325"/>
    </location>
</feature>
<evidence type="ECO:0000259" key="16">
    <source>
        <dbReference type="PROSITE" id="PS51164"/>
    </source>
</evidence>
<keyword evidence="7" id="KW-0560">Oxidoreductase</keyword>
<evidence type="ECO:0000256" key="8">
    <source>
        <dbReference type="ARBA" id="ARBA00023008"/>
    </source>
</evidence>
<dbReference type="GO" id="GO:0005576">
    <property type="term" value="C:extracellular region"/>
    <property type="evidence" value="ECO:0007669"/>
    <property type="project" value="UniProtKB-SubCell"/>
</dbReference>
<comment type="cofactor">
    <cofactor evidence="1">
        <name>Cu(2+)</name>
        <dbReference type="ChEBI" id="CHEBI:29036"/>
    </cofactor>
</comment>
<comment type="similarity">
    <text evidence="13">Belongs to the polysaccharide monooxygenase AA9 family.</text>
</comment>
<comment type="subcellular location">
    <subcellularLocation>
        <location evidence="2">Secreted</location>
    </subcellularLocation>
</comment>
<reference evidence="17" key="2">
    <citation type="submission" date="2023-05" db="EMBL/GenBank/DDBJ databases">
        <authorList>
            <consortium name="Lawrence Berkeley National Laboratory"/>
            <person name="Steindorff A."/>
            <person name="Hensen N."/>
            <person name="Bonometti L."/>
            <person name="Westerberg I."/>
            <person name="Brannstrom I.O."/>
            <person name="Guillou S."/>
            <person name="Cros-Aarteil S."/>
            <person name="Calhoun S."/>
            <person name="Haridas S."/>
            <person name="Kuo A."/>
            <person name="Mondo S."/>
            <person name="Pangilinan J."/>
            <person name="Riley R."/>
            <person name="Labutti K."/>
            <person name="Andreopoulos B."/>
            <person name="Lipzen A."/>
            <person name="Chen C."/>
            <person name="Yanf M."/>
            <person name="Daum C."/>
            <person name="Ng V."/>
            <person name="Clum A."/>
            <person name="Ohm R."/>
            <person name="Martin F."/>
            <person name="Silar P."/>
            <person name="Natvig D."/>
            <person name="Lalanne C."/>
            <person name="Gautier V."/>
            <person name="Ament-Velasquez S.L."/>
            <person name="Kruys A."/>
            <person name="Hutchinson M.I."/>
            <person name="Powell A.J."/>
            <person name="Barry K."/>
            <person name="Miller A.N."/>
            <person name="Grigoriev I.V."/>
            <person name="Debuchy R."/>
            <person name="Gladieux P."/>
            <person name="Thoren M.H."/>
            <person name="Johannesson H."/>
        </authorList>
    </citation>
    <scope>NUCLEOTIDE SEQUENCE</scope>
    <source>
        <strain evidence="17">CBS 508.74</strain>
    </source>
</reference>
<keyword evidence="6" id="KW-0136">Cellulose degradation</keyword>
<dbReference type="GO" id="GO:0004497">
    <property type="term" value="F:monooxygenase activity"/>
    <property type="evidence" value="ECO:0007669"/>
    <property type="project" value="UniProtKB-KW"/>
</dbReference>
<evidence type="ECO:0000256" key="3">
    <source>
        <dbReference type="ARBA" id="ARBA00022525"/>
    </source>
</evidence>
<reference evidence="17" key="1">
    <citation type="journal article" date="2023" name="Mol. Phylogenet. Evol.">
        <title>Genome-scale phylogeny and comparative genomics of the fungal order Sordariales.</title>
        <authorList>
            <person name="Hensen N."/>
            <person name="Bonometti L."/>
            <person name="Westerberg I."/>
            <person name="Brannstrom I.O."/>
            <person name="Guillou S."/>
            <person name="Cros-Aarteil S."/>
            <person name="Calhoun S."/>
            <person name="Haridas S."/>
            <person name="Kuo A."/>
            <person name="Mondo S."/>
            <person name="Pangilinan J."/>
            <person name="Riley R."/>
            <person name="LaButti K."/>
            <person name="Andreopoulos B."/>
            <person name="Lipzen A."/>
            <person name="Chen C."/>
            <person name="Yan M."/>
            <person name="Daum C."/>
            <person name="Ng V."/>
            <person name="Clum A."/>
            <person name="Steindorff A."/>
            <person name="Ohm R.A."/>
            <person name="Martin F."/>
            <person name="Silar P."/>
            <person name="Natvig D.O."/>
            <person name="Lalanne C."/>
            <person name="Gautier V."/>
            <person name="Ament-Velasquez S.L."/>
            <person name="Kruys A."/>
            <person name="Hutchinson M.I."/>
            <person name="Powell A.J."/>
            <person name="Barry K."/>
            <person name="Miller A.N."/>
            <person name="Grigoriev I.V."/>
            <person name="Debuchy R."/>
            <person name="Gladieux P."/>
            <person name="Hiltunen Thoren M."/>
            <person name="Johannesson H."/>
        </authorList>
    </citation>
    <scope>NUCLEOTIDE SEQUENCE</scope>
    <source>
        <strain evidence="17">CBS 508.74</strain>
    </source>
</reference>
<organism evidence="17 18">
    <name type="scientific">Canariomyces notabilis</name>
    <dbReference type="NCBI Taxonomy" id="2074819"/>
    <lineage>
        <taxon>Eukaryota</taxon>
        <taxon>Fungi</taxon>
        <taxon>Dikarya</taxon>
        <taxon>Ascomycota</taxon>
        <taxon>Pezizomycotina</taxon>
        <taxon>Sordariomycetes</taxon>
        <taxon>Sordariomycetidae</taxon>
        <taxon>Sordariales</taxon>
        <taxon>Chaetomiaceae</taxon>
        <taxon>Canariomyces</taxon>
    </lineage>
</organism>
<dbReference type="AlphaFoldDB" id="A0AAN6TNN1"/>
<evidence type="ECO:0000256" key="7">
    <source>
        <dbReference type="ARBA" id="ARBA00023002"/>
    </source>
</evidence>
<evidence type="ECO:0000256" key="12">
    <source>
        <dbReference type="ARBA" id="ARBA00023326"/>
    </source>
</evidence>
<keyword evidence="5" id="KW-0732">Signal</keyword>
<dbReference type="Pfam" id="PF00734">
    <property type="entry name" value="CBM_1"/>
    <property type="match status" value="1"/>
</dbReference>
<evidence type="ECO:0000256" key="14">
    <source>
        <dbReference type="ARBA" id="ARBA00045077"/>
    </source>
</evidence>
<evidence type="ECO:0000256" key="11">
    <source>
        <dbReference type="ARBA" id="ARBA00023277"/>
    </source>
</evidence>
<keyword evidence="8" id="KW-0186">Copper</keyword>
<keyword evidence="3" id="KW-0964">Secreted</keyword>
<dbReference type="InterPro" id="IPR035971">
    <property type="entry name" value="CBD_sf"/>
</dbReference>
<proteinExistence type="inferred from homology"/>
<evidence type="ECO:0000256" key="1">
    <source>
        <dbReference type="ARBA" id="ARBA00001973"/>
    </source>
</evidence>
<keyword evidence="9" id="KW-0503">Monooxygenase</keyword>
<keyword evidence="4" id="KW-0479">Metal-binding</keyword>
<evidence type="ECO:0000256" key="2">
    <source>
        <dbReference type="ARBA" id="ARBA00004613"/>
    </source>
</evidence>
<dbReference type="Proteomes" id="UP001302812">
    <property type="component" value="Unassembled WGS sequence"/>
</dbReference>
<dbReference type="RefSeq" id="XP_064675412.1">
    <property type="nucleotide sequence ID" value="XM_064810807.1"/>
</dbReference>
<keyword evidence="10" id="KW-1015">Disulfide bond</keyword>
<evidence type="ECO:0000256" key="6">
    <source>
        <dbReference type="ARBA" id="ARBA00023001"/>
    </source>
</evidence>
<dbReference type="Pfam" id="PF03443">
    <property type="entry name" value="AA9"/>
    <property type="match status" value="1"/>
</dbReference>
<dbReference type="GeneID" id="89934932"/>
<keyword evidence="18" id="KW-1185">Reference proteome</keyword>
<keyword evidence="12" id="KW-0624">Polysaccharide degradation</keyword>
<evidence type="ECO:0000313" key="18">
    <source>
        <dbReference type="Proteomes" id="UP001302812"/>
    </source>
</evidence>
<comment type="catalytic activity">
    <reaction evidence="14">
        <text>[(1-&gt;4)-beta-D-glucosyl]n+m + reduced acceptor + O2 = 4-dehydro-beta-D-glucosyl-[(1-&gt;4)-beta-D-glucosyl]n-1 + [(1-&gt;4)-beta-D-glucosyl]m + acceptor + H2O.</text>
        <dbReference type="EC" id="1.14.99.56"/>
    </reaction>
</comment>
<dbReference type="InterPro" id="IPR000254">
    <property type="entry name" value="CBD"/>
</dbReference>
<evidence type="ECO:0000256" key="5">
    <source>
        <dbReference type="ARBA" id="ARBA00022729"/>
    </source>
</evidence>
<evidence type="ECO:0000256" key="9">
    <source>
        <dbReference type="ARBA" id="ARBA00023033"/>
    </source>
</evidence>
<dbReference type="GO" id="GO:0030245">
    <property type="term" value="P:cellulose catabolic process"/>
    <property type="evidence" value="ECO:0007669"/>
    <property type="project" value="UniProtKB-KW"/>
</dbReference>
<dbReference type="InterPro" id="IPR005103">
    <property type="entry name" value="AA9_LPMO"/>
</dbReference>
<dbReference type="SMART" id="SM00236">
    <property type="entry name" value="fCBD"/>
    <property type="match status" value="1"/>
</dbReference>
<gene>
    <name evidence="17" type="ORF">N656DRAFT_699701</name>
</gene>
<keyword evidence="11" id="KW-0119">Carbohydrate metabolism</keyword>
<evidence type="ECO:0000256" key="10">
    <source>
        <dbReference type="ARBA" id="ARBA00023157"/>
    </source>
</evidence>
<dbReference type="InterPro" id="IPR049892">
    <property type="entry name" value="AA9"/>
</dbReference>
<dbReference type="SUPFAM" id="SSF57180">
    <property type="entry name" value="Cellulose-binding domain"/>
    <property type="match status" value="1"/>
</dbReference>
<dbReference type="EC" id="1.14.99.56" evidence="15"/>
<dbReference type="Gene3D" id="2.70.50.70">
    <property type="match status" value="1"/>
</dbReference>
<dbReference type="GO" id="GO:0030248">
    <property type="term" value="F:cellulose binding"/>
    <property type="evidence" value="ECO:0007669"/>
    <property type="project" value="InterPro"/>
</dbReference>
<dbReference type="CDD" id="cd21175">
    <property type="entry name" value="LPMO_AA9"/>
    <property type="match status" value="1"/>
</dbReference>
<evidence type="ECO:0000256" key="13">
    <source>
        <dbReference type="ARBA" id="ARBA00044502"/>
    </source>
</evidence>
<dbReference type="PROSITE" id="PS51164">
    <property type="entry name" value="CBM1_2"/>
    <property type="match status" value="1"/>
</dbReference>
<accession>A0AAN6TNN1</accession>
<evidence type="ECO:0000256" key="15">
    <source>
        <dbReference type="ARBA" id="ARBA00047174"/>
    </source>
</evidence>
<evidence type="ECO:0000313" key="17">
    <source>
        <dbReference type="EMBL" id="KAK4117842.1"/>
    </source>
</evidence>
<name>A0AAN6TNN1_9PEZI</name>
<dbReference type="EMBL" id="MU853332">
    <property type="protein sequence ID" value="KAK4117842.1"/>
    <property type="molecule type" value="Genomic_DNA"/>
</dbReference>
<sequence length="328" mass="33032">MKSTFLAALTAIAAREVASHATFQQLWHGSSCVRTPASNSPVTNVGSRDFVCNVGARAVSGKCPVRAGGTVTVEMHQQPGDRNCRNEAIGGAHWGPVQVYLTKVPDATKADGSTGWFKIFSNSWSKKAGGNSGDDDNWGTRDLSACCGRMDVKIPADIPSGDYLLRAEALALHTAGQAGGAQFYMSCYQITVEGGGNASPATVKFPGAYSANDPGIRVNIHAPLSTYVAPGPAVYSGGTVKTPGSGCAGCESSCKVGSSPTAIAPAAGGGGAASPDGGAAAPSEPQACAVQAFGQCGGNGYTGCTQCAAGYTCKAVSPPYYSQCVAGA</sequence>